<feature type="transmembrane region" description="Helical" evidence="1">
    <location>
        <begin position="12"/>
        <end position="28"/>
    </location>
</feature>
<organism evidence="2 3">
    <name type="scientific">Arthrobacter jiangjiafuii</name>
    <dbReference type="NCBI Taxonomy" id="2817475"/>
    <lineage>
        <taxon>Bacteria</taxon>
        <taxon>Bacillati</taxon>
        <taxon>Actinomycetota</taxon>
        <taxon>Actinomycetes</taxon>
        <taxon>Micrococcales</taxon>
        <taxon>Micrococcaceae</taxon>
        <taxon>Arthrobacter</taxon>
    </lineage>
</organism>
<keyword evidence="1" id="KW-0472">Membrane</keyword>
<dbReference type="AlphaFoldDB" id="A0A975M8E2"/>
<keyword evidence="1" id="KW-0812">Transmembrane</keyword>
<evidence type="ECO:0000313" key="3">
    <source>
        <dbReference type="Proteomes" id="UP000676885"/>
    </source>
</evidence>
<feature type="transmembrane region" description="Helical" evidence="1">
    <location>
        <begin position="62"/>
        <end position="83"/>
    </location>
</feature>
<evidence type="ECO:0000313" key="2">
    <source>
        <dbReference type="EMBL" id="QWC11589.1"/>
    </source>
</evidence>
<protein>
    <submittedName>
        <fullName evidence="2">Uncharacterized protein</fullName>
    </submittedName>
</protein>
<reference evidence="2 3" key="1">
    <citation type="submission" date="2021-05" db="EMBL/GenBank/DDBJ databases">
        <title>Novel species in genus Arthrobacter.</title>
        <authorList>
            <person name="Zhang G."/>
        </authorList>
    </citation>
    <scope>NUCLEOTIDE SEQUENCE [LARGE SCALE GENOMIC DNA]</scope>
    <source>
        <strain evidence="3">zg-ZUI227</strain>
    </source>
</reference>
<keyword evidence="1" id="KW-1133">Transmembrane helix</keyword>
<dbReference type="KEGG" id="ajg:KKR91_01885"/>
<feature type="transmembrane region" description="Helical" evidence="1">
    <location>
        <begin position="35"/>
        <end position="56"/>
    </location>
</feature>
<keyword evidence="3" id="KW-1185">Reference proteome</keyword>
<evidence type="ECO:0000256" key="1">
    <source>
        <dbReference type="SAM" id="Phobius"/>
    </source>
</evidence>
<dbReference type="Proteomes" id="UP000676885">
    <property type="component" value="Chromosome"/>
</dbReference>
<dbReference type="EMBL" id="CP076022">
    <property type="protein sequence ID" value="QWC11589.1"/>
    <property type="molecule type" value="Genomic_DNA"/>
</dbReference>
<accession>A0A975M8E2</accession>
<proteinExistence type="predicted"/>
<gene>
    <name evidence="2" type="ORF">KKR91_01885</name>
</gene>
<name>A0A975M8E2_9MICC</name>
<sequence>MVFLGRLEVTSLALAALAAGTVLGVWLFRFGARHAWMTLVCLVGALVVCVILLANVEAFGSAGVAWMGALVGGSNIGVAWRTAAQRRKAPVKKAAWQVDGRGFGAVAEARLAAGTALRALDGKSRCRLAVARGPARLEVAGGPETGFVCHRSRDAADERSWAVLTRQEQLRDETVEVPMGKIVGHIPVKLVHDFDSASAALGDFLRNPGAAELGPEWVTGVEAEGTRLAVK</sequence>